<evidence type="ECO:0000313" key="7">
    <source>
        <dbReference type="EMBL" id="KAF2427214.1"/>
    </source>
</evidence>
<evidence type="ECO:0000313" key="8">
    <source>
        <dbReference type="Proteomes" id="UP000800235"/>
    </source>
</evidence>
<keyword evidence="6" id="KW-0694">RNA-binding</keyword>
<dbReference type="GO" id="GO:0005737">
    <property type="term" value="C:cytoplasm"/>
    <property type="evidence" value="ECO:0007669"/>
    <property type="project" value="UniProtKB-SubCell"/>
</dbReference>
<dbReference type="NCBIfam" id="TIGR00256">
    <property type="entry name" value="D-aminoacyl-tRNA deacylase"/>
    <property type="match status" value="1"/>
</dbReference>
<keyword evidence="6" id="KW-0963">Cytoplasm</keyword>
<sequence>MKVVLQRVKSASVSVDGNLVASIGKGVLAFAAVSKDDTLKDSEQTAAKLLKMKLWDDDKGGRWKHSVQDVQGEVLCVSQFTLLASTKKGNKPDFHKSASGEKAKELYTAFFKKVQDLYVKEKVKDGIFQAMMDVALVNDGPVGVNFTCEDGAVTLEINTDPPPLDLPGEPVKATMNGDMDLNDLVGNLQKMSTSFEIPAELLE</sequence>
<dbReference type="SUPFAM" id="SSF69500">
    <property type="entry name" value="DTD-like"/>
    <property type="match status" value="1"/>
</dbReference>
<dbReference type="GO" id="GO:0000049">
    <property type="term" value="F:tRNA binding"/>
    <property type="evidence" value="ECO:0007669"/>
    <property type="project" value="UniProtKB-KW"/>
</dbReference>
<dbReference type="EC" id="3.1.1.96" evidence="2 6"/>
<comment type="similarity">
    <text evidence="1 6">Belongs to the DTD family.</text>
</comment>
<evidence type="ECO:0000256" key="5">
    <source>
        <dbReference type="ARBA" id="ARBA00048018"/>
    </source>
</evidence>
<evidence type="ECO:0000256" key="6">
    <source>
        <dbReference type="RuleBase" id="RU003470"/>
    </source>
</evidence>
<evidence type="ECO:0000256" key="1">
    <source>
        <dbReference type="ARBA" id="ARBA00009673"/>
    </source>
</evidence>
<dbReference type="EMBL" id="MU007061">
    <property type="protein sequence ID" value="KAF2427214.1"/>
    <property type="molecule type" value="Genomic_DNA"/>
</dbReference>
<proteinExistence type="inferred from homology"/>
<keyword evidence="8" id="KW-1185">Reference proteome</keyword>
<dbReference type="PANTHER" id="PTHR10472:SF5">
    <property type="entry name" value="D-AMINOACYL-TRNA DEACYLASE 1"/>
    <property type="match status" value="1"/>
</dbReference>
<dbReference type="InterPro" id="IPR003732">
    <property type="entry name" value="Daa-tRNA_deacyls_DTD"/>
</dbReference>
<dbReference type="AlphaFoldDB" id="A0A9P4NLF8"/>
<evidence type="ECO:0000256" key="3">
    <source>
        <dbReference type="ARBA" id="ARBA00020007"/>
    </source>
</evidence>
<accession>A0A9P4NLF8</accession>
<dbReference type="Pfam" id="PF02580">
    <property type="entry name" value="Tyr_Deacylase"/>
    <property type="match status" value="1"/>
</dbReference>
<dbReference type="Proteomes" id="UP000800235">
    <property type="component" value="Unassembled WGS sequence"/>
</dbReference>
<reference evidence="7" key="1">
    <citation type="journal article" date="2020" name="Stud. Mycol.">
        <title>101 Dothideomycetes genomes: a test case for predicting lifestyles and emergence of pathogens.</title>
        <authorList>
            <person name="Haridas S."/>
            <person name="Albert R."/>
            <person name="Binder M."/>
            <person name="Bloem J."/>
            <person name="Labutti K."/>
            <person name="Salamov A."/>
            <person name="Andreopoulos B."/>
            <person name="Baker S."/>
            <person name="Barry K."/>
            <person name="Bills G."/>
            <person name="Bluhm B."/>
            <person name="Cannon C."/>
            <person name="Castanera R."/>
            <person name="Culley D."/>
            <person name="Daum C."/>
            <person name="Ezra D."/>
            <person name="Gonzalez J."/>
            <person name="Henrissat B."/>
            <person name="Kuo A."/>
            <person name="Liang C."/>
            <person name="Lipzen A."/>
            <person name="Lutzoni F."/>
            <person name="Magnuson J."/>
            <person name="Mondo S."/>
            <person name="Nolan M."/>
            <person name="Ohm R."/>
            <person name="Pangilinan J."/>
            <person name="Park H.-J."/>
            <person name="Ramirez L."/>
            <person name="Alfaro M."/>
            <person name="Sun H."/>
            <person name="Tritt A."/>
            <person name="Yoshinaga Y."/>
            <person name="Zwiers L.-H."/>
            <person name="Turgeon B."/>
            <person name="Goodwin S."/>
            <person name="Spatafora J."/>
            <person name="Crous P."/>
            <person name="Grigoriev I."/>
        </authorList>
    </citation>
    <scope>NUCLEOTIDE SEQUENCE</scope>
    <source>
        <strain evidence="7">CBS 130266</strain>
    </source>
</reference>
<comment type="caution">
    <text evidence="7">The sequence shown here is derived from an EMBL/GenBank/DDBJ whole genome shotgun (WGS) entry which is preliminary data.</text>
</comment>
<evidence type="ECO:0000256" key="2">
    <source>
        <dbReference type="ARBA" id="ARBA00013056"/>
    </source>
</evidence>
<comment type="catalytic activity">
    <reaction evidence="4">
        <text>glycyl-tRNA(Ala) + H2O = tRNA(Ala) + glycine + H(+)</text>
        <dbReference type="Rhea" id="RHEA:53744"/>
        <dbReference type="Rhea" id="RHEA-COMP:9657"/>
        <dbReference type="Rhea" id="RHEA-COMP:13640"/>
        <dbReference type="ChEBI" id="CHEBI:15377"/>
        <dbReference type="ChEBI" id="CHEBI:15378"/>
        <dbReference type="ChEBI" id="CHEBI:57305"/>
        <dbReference type="ChEBI" id="CHEBI:78442"/>
        <dbReference type="ChEBI" id="CHEBI:78522"/>
        <dbReference type="EC" id="3.1.1.96"/>
    </reaction>
</comment>
<organism evidence="7 8">
    <name type="scientific">Tothia fuscella</name>
    <dbReference type="NCBI Taxonomy" id="1048955"/>
    <lineage>
        <taxon>Eukaryota</taxon>
        <taxon>Fungi</taxon>
        <taxon>Dikarya</taxon>
        <taxon>Ascomycota</taxon>
        <taxon>Pezizomycotina</taxon>
        <taxon>Dothideomycetes</taxon>
        <taxon>Pleosporomycetidae</taxon>
        <taxon>Venturiales</taxon>
        <taxon>Cylindrosympodiaceae</taxon>
        <taxon>Tothia</taxon>
    </lineage>
</organism>
<dbReference type="GO" id="GO:0051500">
    <property type="term" value="F:D-tyrosyl-tRNA(Tyr) deacylase activity"/>
    <property type="evidence" value="ECO:0007669"/>
    <property type="project" value="TreeGrafter"/>
</dbReference>
<name>A0A9P4NLF8_9PEZI</name>
<dbReference type="Gene3D" id="3.50.80.10">
    <property type="entry name" value="D-tyrosyl-tRNA(Tyr) deacylase"/>
    <property type="match status" value="1"/>
</dbReference>
<dbReference type="InterPro" id="IPR023509">
    <property type="entry name" value="DTD-like_sf"/>
</dbReference>
<gene>
    <name evidence="7" type="ORF">EJ08DRAFT_357682</name>
</gene>
<comment type="subcellular location">
    <subcellularLocation>
        <location evidence="6">Cytoplasm</location>
    </subcellularLocation>
</comment>
<keyword evidence="6" id="KW-0378">Hydrolase</keyword>
<dbReference type="FunFam" id="3.50.80.10:FF:000001">
    <property type="entry name" value="D-aminoacyl-tRNA deacylase"/>
    <property type="match status" value="1"/>
</dbReference>
<dbReference type="OrthoDB" id="275783at2759"/>
<dbReference type="PANTHER" id="PTHR10472">
    <property type="entry name" value="D-TYROSYL-TRNA TYR DEACYLASE"/>
    <property type="match status" value="1"/>
</dbReference>
<keyword evidence="6" id="KW-0820">tRNA-binding</keyword>
<evidence type="ECO:0000256" key="4">
    <source>
        <dbReference type="ARBA" id="ARBA00047676"/>
    </source>
</evidence>
<protein>
    <recommendedName>
        <fullName evidence="3 6">D-aminoacyl-tRNA deacylase</fullName>
        <ecNumber evidence="2 6">3.1.1.96</ecNumber>
    </recommendedName>
</protein>
<comment type="catalytic activity">
    <reaction evidence="5">
        <text>a D-aminoacyl-tRNA + H2O = a tRNA + a D-alpha-amino acid + H(+)</text>
        <dbReference type="Rhea" id="RHEA:13953"/>
        <dbReference type="Rhea" id="RHEA-COMP:10123"/>
        <dbReference type="Rhea" id="RHEA-COMP:10124"/>
        <dbReference type="ChEBI" id="CHEBI:15377"/>
        <dbReference type="ChEBI" id="CHEBI:15378"/>
        <dbReference type="ChEBI" id="CHEBI:59871"/>
        <dbReference type="ChEBI" id="CHEBI:78442"/>
        <dbReference type="ChEBI" id="CHEBI:79333"/>
        <dbReference type="EC" id="3.1.1.96"/>
    </reaction>
</comment>